<accession>A0A0R1SFS8</accession>
<dbReference type="InterPro" id="IPR012338">
    <property type="entry name" value="Beta-lactam/transpept-like"/>
</dbReference>
<comment type="caution">
    <text evidence="3">The sequence shown here is derived from an EMBL/GenBank/DDBJ whole genome shotgun (WGS) entry which is preliminary data.</text>
</comment>
<dbReference type="OrthoDB" id="9803467at2"/>
<reference evidence="3 4" key="1">
    <citation type="journal article" date="2015" name="Genome Announc.">
        <title>Expanding the biotechnology potential of lactobacilli through comparative genomics of 213 strains and associated genera.</title>
        <authorList>
            <person name="Sun Z."/>
            <person name="Harris H.M."/>
            <person name="McCann A."/>
            <person name="Guo C."/>
            <person name="Argimon S."/>
            <person name="Zhang W."/>
            <person name="Yang X."/>
            <person name="Jeffery I.B."/>
            <person name="Cooney J.C."/>
            <person name="Kagawa T.F."/>
            <person name="Liu W."/>
            <person name="Song Y."/>
            <person name="Salvetti E."/>
            <person name="Wrobel A."/>
            <person name="Rasinkangas P."/>
            <person name="Parkhill J."/>
            <person name="Rea M.C."/>
            <person name="O'Sullivan O."/>
            <person name="Ritari J."/>
            <person name="Douillard F.P."/>
            <person name="Paul Ross R."/>
            <person name="Yang R."/>
            <person name="Briner A.E."/>
            <person name="Felis G.E."/>
            <person name="de Vos W.M."/>
            <person name="Barrangou R."/>
            <person name="Klaenhammer T.R."/>
            <person name="Caufield P.W."/>
            <person name="Cui Y."/>
            <person name="Zhang H."/>
            <person name="O'Toole P.W."/>
        </authorList>
    </citation>
    <scope>NUCLEOTIDE SEQUENCE [LARGE SCALE GENOMIC DNA]</scope>
    <source>
        <strain evidence="3 4">DSM 14857</strain>
    </source>
</reference>
<dbReference type="PANTHER" id="PTHR43283:SF11">
    <property type="entry name" value="BETA-LACTAMASE-RELATED DOMAIN-CONTAINING PROTEIN"/>
    <property type="match status" value="1"/>
</dbReference>
<dbReference type="PANTHER" id="PTHR43283">
    <property type="entry name" value="BETA-LACTAMASE-RELATED"/>
    <property type="match status" value="1"/>
</dbReference>
<keyword evidence="4" id="KW-1185">Reference proteome</keyword>
<dbReference type="InterPro" id="IPR050789">
    <property type="entry name" value="Diverse_Enzym_Activities"/>
</dbReference>
<proteinExistence type="predicted"/>
<gene>
    <name evidence="3" type="ORF">FC27_GL000812</name>
</gene>
<protein>
    <submittedName>
        <fullName evidence="3">Beta-lactamase class c related penicillin binding protein</fullName>
    </submittedName>
</protein>
<dbReference type="Gene3D" id="3.40.710.10">
    <property type="entry name" value="DD-peptidase/beta-lactamase superfamily"/>
    <property type="match status" value="1"/>
</dbReference>
<organism evidence="3 4">
    <name type="scientific">Companilactobacillus versmoldensis DSM 14857 = KCTC 3814</name>
    <dbReference type="NCBI Taxonomy" id="1423815"/>
    <lineage>
        <taxon>Bacteria</taxon>
        <taxon>Bacillati</taxon>
        <taxon>Bacillota</taxon>
        <taxon>Bacilli</taxon>
        <taxon>Lactobacillales</taxon>
        <taxon>Lactobacillaceae</taxon>
        <taxon>Companilactobacillus</taxon>
    </lineage>
</organism>
<dbReference type="AlphaFoldDB" id="A0A0R1SFS8"/>
<dbReference type="Pfam" id="PF00144">
    <property type="entry name" value="Beta-lactamase"/>
    <property type="match status" value="1"/>
</dbReference>
<dbReference type="SUPFAM" id="SSF56601">
    <property type="entry name" value="beta-lactamase/transpeptidase-like"/>
    <property type="match status" value="1"/>
</dbReference>
<dbReference type="InterPro" id="IPR001466">
    <property type="entry name" value="Beta-lactam-related"/>
</dbReference>
<dbReference type="RefSeq" id="WP_010623916.1">
    <property type="nucleotide sequence ID" value="NZ_AZFA01000002.1"/>
</dbReference>
<sequence>MSSFEQTTAMIRSLVNQQIVPGVSYGFIDHGKSLQEFYGDRSWQPEKQALEGDELYDLASLTKIMGTVPLILKLVDQGKISLEDPIQKILPKFADPRVKIIHLLTHTSGIDGYIPNRDRLNGDELIDALLNLPVTENFERIVKYTDTGMIFLGLIIEKIVKEPVQKAIVDEILIPWELEDSTFKPVESRCTPTYQLHGEFMQGVANDPKARQLGVRCGSAGMFSNLNDVMKFAVIMLKPQFKNLYHNFTQLDPGRSLGWDIKPDGNGHVLFHTGYTGHFIALDQQTDSAMVFLSNRVHPVEDNQLFLNRRENILSSFLIEDK</sequence>
<dbReference type="GO" id="GO:0016787">
    <property type="term" value="F:hydrolase activity"/>
    <property type="evidence" value="ECO:0007669"/>
    <property type="project" value="UniProtKB-KW"/>
</dbReference>
<dbReference type="Proteomes" id="UP000051647">
    <property type="component" value="Unassembled WGS sequence"/>
</dbReference>
<dbReference type="PATRIC" id="fig|1423815.3.peg.822"/>
<evidence type="ECO:0000313" key="3">
    <source>
        <dbReference type="EMBL" id="KRL68081.1"/>
    </source>
</evidence>
<keyword evidence="1" id="KW-0378">Hydrolase</keyword>
<dbReference type="STRING" id="1423815.FC27_GL000812"/>
<evidence type="ECO:0000259" key="2">
    <source>
        <dbReference type="Pfam" id="PF00144"/>
    </source>
</evidence>
<dbReference type="eggNOG" id="COG1680">
    <property type="taxonomic scope" value="Bacteria"/>
</dbReference>
<evidence type="ECO:0000256" key="1">
    <source>
        <dbReference type="ARBA" id="ARBA00022801"/>
    </source>
</evidence>
<name>A0A0R1SFS8_9LACO</name>
<dbReference type="EMBL" id="AZFA01000002">
    <property type="protein sequence ID" value="KRL68081.1"/>
    <property type="molecule type" value="Genomic_DNA"/>
</dbReference>
<evidence type="ECO:0000313" key="4">
    <source>
        <dbReference type="Proteomes" id="UP000051647"/>
    </source>
</evidence>
<feature type="domain" description="Beta-lactamase-related" evidence="2">
    <location>
        <begin position="9"/>
        <end position="303"/>
    </location>
</feature>